<name>A0A8H3YUS6_VENIN</name>
<dbReference type="Proteomes" id="UP000447873">
    <property type="component" value="Unassembled WGS sequence"/>
</dbReference>
<reference evidence="1 2" key="1">
    <citation type="submission" date="2018-12" db="EMBL/GenBank/DDBJ databases">
        <title>Venturia inaequalis Genome Resource.</title>
        <authorList>
            <person name="Lichtner F.J."/>
        </authorList>
    </citation>
    <scope>NUCLEOTIDE SEQUENCE [LARGE SCALE GENOMIC DNA]</scope>
    <source>
        <strain evidence="1 2">120213</strain>
    </source>
</reference>
<gene>
    <name evidence="1" type="ORF">EG328_003717</name>
</gene>
<dbReference type="EMBL" id="WNWS01000213">
    <property type="protein sequence ID" value="KAE9974650.1"/>
    <property type="molecule type" value="Genomic_DNA"/>
</dbReference>
<evidence type="ECO:0000313" key="1">
    <source>
        <dbReference type="EMBL" id="KAE9974650.1"/>
    </source>
</evidence>
<accession>A0A8H3YUS6</accession>
<dbReference type="OrthoDB" id="10327316at2759"/>
<proteinExistence type="predicted"/>
<sequence length="280" mass="31784">MCTELTTTTNWETPLTRPPPSHLRPAIPLQVRLLTLPTGLRLVILGYVAGDNIIPALKYSEFCRLFLSAPSTTHHHEIKGISPCTCRTSTDVHSLLHVNRQLRQEYIDVLKHNANILICHCNLFSNICVLEESLSFSKERISHLTRVSLSVKQSPARGSNCFLGDDMIQTWPCRDNEHGMVLSSFGVFLTMFLTISCIDAFANLEDISIFLEISKETTFVALDKRDMETILEIALWKLRSRLARLQRLHVQVDHGGSWKRQGWARVEGVWKETEALESSC</sequence>
<evidence type="ECO:0000313" key="2">
    <source>
        <dbReference type="Proteomes" id="UP000447873"/>
    </source>
</evidence>
<dbReference type="AlphaFoldDB" id="A0A8H3YUS6"/>
<comment type="caution">
    <text evidence="1">The sequence shown here is derived from an EMBL/GenBank/DDBJ whole genome shotgun (WGS) entry which is preliminary data.</text>
</comment>
<organism evidence="1 2">
    <name type="scientific">Venturia inaequalis</name>
    <name type="common">Apple scab fungus</name>
    <dbReference type="NCBI Taxonomy" id="5025"/>
    <lineage>
        <taxon>Eukaryota</taxon>
        <taxon>Fungi</taxon>
        <taxon>Dikarya</taxon>
        <taxon>Ascomycota</taxon>
        <taxon>Pezizomycotina</taxon>
        <taxon>Dothideomycetes</taxon>
        <taxon>Pleosporomycetidae</taxon>
        <taxon>Venturiales</taxon>
        <taxon>Venturiaceae</taxon>
        <taxon>Venturia</taxon>
    </lineage>
</organism>
<protein>
    <submittedName>
        <fullName evidence="1">Uncharacterized protein</fullName>
    </submittedName>
</protein>